<gene>
    <name evidence="1" type="ORF">Tci_932000</name>
</gene>
<protein>
    <submittedName>
        <fullName evidence="1">Uncharacterized protein</fullName>
    </submittedName>
</protein>
<comment type="caution">
    <text evidence="1">The sequence shown here is derived from an EMBL/GenBank/DDBJ whole genome shotgun (WGS) entry which is preliminary data.</text>
</comment>
<feature type="non-terminal residue" evidence="1">
    <location>
        <position position="78"/>
    </location>
</feature>
<name>A0A699XSY7_TANCI</name>
<accession>A0A699XSY7</accession>
<sequence length="78" mass="8601">MLSAVQVINVVEQHIQLRRAFNGRQVAILLGGKRRHTHGIALTQRDITQQQAGIEGVIEMRQLAILAAHPASAVEQEN</sequence>
<proteinExistence type="predicted"/>
<evidence type="ECO:0000313" key="1">
    <source>
        <dbReference type="EMBL" id="GFD60031.1"/>
    </source>
</evidence>
<organism evidence="1">
    <name type="scientific">Tanacetum cinerariifolium</name>
    <name type="common">Dalmatian daisy</name>
    <name type="synonym">Chrysanthemum cinerariifolium</name>
    <dbReference type="NCBI Taxonomy" id="118510"/>
    <lineage>
        <taxon>Eukaryota</taxon>
        <taxon>Viridiplantae</taxon>
        <taxon>Streptophyta</taxon>
        <taxon>Embryophyta</taxon>
        <taxon>Tracheophyta</taxon>
        <taxon>Spermatophyta</taxon>
        <taxon>Magnoliopsida</taxon>
        <taxon>eudicotyledons</taxon>
        <taxon>Gunneridae</taxon>
        <taxon>Pentapetalae</taxon>
        <taxon>asterids</taxon>
        <taxon>campanulids</taxon>
        <taxon>Asterales</taxon>
        <taxon>Asteraceae</taxon>
        <taxon>Asteroideae</taxon>
        <taxon>Anthemideae</taxon>
        <taxon>Anthemidinae</taxon>
        <taxon>Tanacetum</taxon>
    </lineage>
</organism>
<dbReference type="AlphaFoldDB" id="A0A699XSY7"/>
<reference evidence="1" key="1">
    <citation type="journal article" date="2019" name="Sci. Rep.">
        <title>Draft genome of Tanacetum cinerariifolium, the natural source of mosquito coil.</title>
        <authorList>
            <person name="Yamashiro T."/>
            <person name="Shiraishi A."/>
            <person name="Satake H."/>
            <person name="Nakayama K."/>
        </authorList>
    </citation>
    <scope>NUCLEOTIDE SEQUENCE</scope>
</reference>
<dbReference type="EMBL" id="BKCJ011872587">
    <property type="protein sequence ID" value="GFD60031.1"/>
    <property type="molecule type" value="Genomic_DNA"/>
</dbReference>